<dbReference type="Proteomes" id="UP001295463">
    <property type="component" value="Chromosome"/>
</dbReference>
<evidence type="ECO:0000313" key="3">
    <source>
        <dbReference type="EMBL" id="CAH2031372.1"/>
    </source>
</evidence>
<proteinExistence type="predicted"/>
<keyword evidence="4" id="KW-1185">Reference proteome</keyword>
<evidence type="ECO:0000256" key="1">
    <source>
        <dbReference type="SAM" id="MobiDB-lite"/>
    </source>
</evidence>
<organism evidence="3 4">
    <name type="scientific">Trichlorobacter ammonificans</name>
    <dbReference type="NCBI Taxonomy" id="2916410"/>
    <lineage>
        <taxon>Bacteria</taxon>
        <taxon>Pseudomonadati</taxon>
        <taxon>Thermodesulfobacteriota</taxon>
        <taxon>Desulfuromonadia</taxon>
        <taxon>Geobacterales</taxon>
        <taxon>Geobacteraceae</taxon>
        <taxon>Trichlorobacter</taxon>
    </lineage>
</organism>
<reference evidence="3 4" key="1">
    <citation type="submission" date="2022-03" db="EMBL/GenBank/DDBJ databases">
        <authorList>
            <person name="Koch H."/>
        </authorList>
    </citation>
    <scope>NUCLEOTIDE SEQUENCE [LARGE SCALE GENOMIC DNA]</scope>
    <source>
        <strain evidence="3 4">G1</strain>
    </source>
</reference>
<keyword evidence="2" id="KW-0732">Signal</keyword>
<sequence length="135" mass="14488">MKRTACAVLSLGLLLSGCATEEYVRQQTSPLAERLGALETRTLTIEGRLNQLSGRPALTTDDRASIDSAREMAQKALDRTDSLSADLKQMGSDVARAEAAARRAEAAARRAEAAAEKAGRAEKGARKAFELEQKK</sequence>
<feature type="region of interest" description="Disordered" evidence="1">
    <location>
        <begin position="116"/>
        <end position="135"/>
    </location>
</feature>
<accession>A0ABM9D8G0</accession>
<name>A0ABM9D8G0_9BACT</name>
<feature type="signal peptide" evidence="2">
    <location>
        <begin position="1"/>
        <end position="21"/>
    </location>
</feature>
<dbReference type="RefSeq" id="WP_305732201.1">
    <property type="nucleotide sequence ID" value="NZ_OW150024.1"/>
</dbReference>
<dbReference type="EMBL" id="OW150024">
    <property type="protein sequence ID" value="CAH2031372.1"/>
    <property type="molecule type" value="Genomic_DNA"/>
</dbReference>
<feature type="chain" id="PRO_5046883757" description="Lipoprotein" evidence="2">
    <location>
        <begin position="22"/>
        <end position="135"/>
    </location>
</feature>
<dbReference type="PROSITE" id="PS51257">
    <property type="entry name" value="PROKAR_LIPOPROTEIN"/>
    <property type="match status" value="1"/>
</dbReference>
<gene>
    <name evidence="3" type="ORF">GEAMG1_1542</name>
</gene>
<evidence type="ECO:0008006" key="5">
    <source>
        <dbReference type="Google" id="ProtNLM"/>
    </source>
</evidence>
<evidence type="ECO:0000256" key="2">
    <source>
        <dbReference type="SAM" id="SignalP"/>
    </source>
</evidence>
<evidence type="ECO:0000313" key="4">
    <source>
        <dbReference type="Proteomes" id="UP001295463"/>
    </source>
</evidence>
<protein>
    <recommendedName>
        <fullName evidence="5">Lipoprotein</fullName>
    </recommendedName>
</protein>